<dbReference type="GO" id="GO:0042956">
    <property type="term" value="P:maltodextrin transmembrane transport"/>
    <property type="evidence" value="ECO:0007669"/>
    <property type="project" value="TreeGrafter"/>
</dbReference>
<dbReference type="Gene3D" id="3.40.190.10">
    <property type="entry name" value="Periplasmic binding protein-like II"/>
    <property type="match status" value="2"/>
</dbReference>
<protein>
    <submittedName>
        <fullName evidence="5">N,N'-diacetylchitobiose transport system substrate-binding protein</fullName>
    </submittedName>
</protein>
<dbReference type="Pfam" id="PF13416">
    <property type="entry name" value="SBP_bac_8"/>
    <property type="match status" value="1"/>
</dbReference>
<reference evidence="5" key="1">
    <citation type="submission" date="2020-11" db="EMBL/GenBank/DDBJ databases">
        <title>Sequencing the genomes of 1000 actinobacteria strains.</title>
        <authorList>
            <person name="Klenk H.-P."/>
        </authorList>
    </citation>
    <scope>NUCLEOTIDE SEQUENCE</scope>
    <source>
        <strain evidence="5">DSM 45356</strain>
    </source>
</reference>
<evidence type="ECO:0000313" key="5">
    <source>
        <dbReference type="EMBL" id="MBG6137694.1"/>
    </source>
</evidence>
<comment type="caution">
    <text evidence="5">The sequence shown here is derived from an EMBL/GenBank/DDBJ whole genome shotgun (WGS) entry which is preliminary data.</text>
</comment>
<dbReference type="InterPro" id="IPR006059">
    <property type="entry name" value="SBP"/>
</dbReference>
<keyword evidence="6" id="KW-1185">Reference proteome</keyword>
<evidence type="ECO:0000256" key="1">
    <source>
        <dbReference type="ARBA" id="ARBA00008520"/>
    </source>
</evidence>
<dbReference type="PROSITE" id="PS51257">
    <property type="entry name" value="PROKAR_LIPOPROTEIN"/>
    <property type="match status" value="1"/>
</dbReference>
<evidence type="ECO:0000256" key="2">
    <source>
        <dbReference type="ARBA" id="ARBA00022448"/>
    </source>
</evidence>
<evidence type="ECO:0000256" key="4">
    <source>
        <dbReference type="SAM" id="SignalP"/>
    </source>
</evidence>
<dbReference type="PANTHER" id="PTHR30061">
    <property type="entry name" value="MALTOSE-BINDING PERIPLASMIC PROTEIN"/>
    <property type="match status" value="1"/>
</dbReference>
<keyword evidence="3 4" id="KW-0732">Signal</keyword>
<dbReference type="Proteomes" id="UP000622552">
    <property type="component" value="Unassembled WGS sequence"/>
</dbReference>
<dbReference type="GO" id="GO:0055052">
    <property type="term" value="C:ATP-binding cassette (ABC) transporter complex, substrate-binding subunit-containing"/>
    <property type="evidence" value="ECO:0007669"/>
    <property type="project" value="TreeGrafter"/>
</dbReference>
<comment type="similarity">
    <text evidence="1">Belongs to the bacterial solute-binding protein 1 family.</text>
</comment>
<dbReference type="EMBL" id="JADOUF010000001">
    <property type="protein sequence ID" value="MBG6137694.1"/>
    <property type="molecule type" value="Genomic_DNA"/>
</dbReference>
<name>A0A8J7GF77_9ACTN</name>
<gene>
    <name evidence="5" type="ORF">IW245_003888</name>
</gene>
<feature type="signal peptide" evidence="4">
    <location>
        <begin position="1"/>
        <end position="24"/>
    </location>
</feature>
<dbReference type="GO" id="GO:0015768">
    <property type="term" value="P:maltose transport"/>
    <property type="evidence" value="ECO:0007669"/>
    <property type="project" value="TreeGrafter"/>
</dbReference>
<evidence type="ECO:0000256" key="3">
    <source>
        <dbReference type="ARBA" id="ARBA00022729"/>
    </source>
</evidence>
<keyword evidence="2" id="KW-0813">Transport</keyword>
<dbReference type="RefSeq" id="WP_233473139.1">
    <property type="nucleotide sequence ID" value="NZ_BONS01000024.1"/>
</dbReference>
<dbReference type="PANTHER" id="PTHR30061:SF50">
    <property type="entry name" value="MALTOSE_MALTODEXTRIN-BINDING PERIPLASMIC PROTEIN"/>
    <property type="match status" value="1"/>
</dbReference>
<feature type="chain" id="PRO_5035264801" evidence="4">
    <location>
        <begin position="25"/>
        <end position="424"/>
    </location>
</feature>
<dbReference type="GO" id="GO:1901982">
    <property type="term" value="F:maltose binding"/>
    <property type="evidence" value="ECO:0007669"/>
    <property type="project" value="TreeGrafter"/>
</dbReference>
<sequence length="424" mass="43955">MKIVKWAALAVAGALLTACAPPSAAPQENAGVDESTGALRVWLFQEPNQPPKEKVVQEAVAEFTAAHKDVTVEISYIPTNATRHEKFKGAFSDPDSAPDVAEYGNTDVADYVAAGGFADITKDVTGGDIGKDLLASATIDGKLYGMPWYVGLRALYYRTDVFTELGIAPPTSYAELAAAATRIRAAKPELYGIAVGGEYTFGALPFVWDAGGDIAVRKEGKFAAAIGSERSRAGVKAYTDLFATCPAQACAGLTGGKTAELFATGKAGMAILGNFNRGAVDAGAAKGKYAVVPLPGAKAGSIAPAFAGGNNLGVLKGTKKRTLAVEFTKLLGGKKYQTKMYDAMGNLPTSSAALADVAARDPFLKPFLATAAAGTRFVPLDPAWVKVDSQKVVPTMLQKVVTGQASVEAATEEANTAINSAFGR</sequence>
<dbReference type="AlphaFoldDB" id="A0A8J7GF77"/>
<proteinExistence type="inferred from homology"/>
<accession>A0A8J7GF77</accession>
<evidence type="ECO:0000313" key="6">
    <source>
        <dbReference type="Proteomes" id="UP000622552"/>
    </source>
</evidence>
<dbReference type="SUPFAM" id="SSF53850">
    <property type="entry name" value="Periplasmic binding protein-like II"/>
    <property type="match status" value="1"/>
</dbReference>
<organism evidence="5 6">
    <name type="scientific">Longispora fulva</name>
    <dbReference type="NCBI Taxonomy" id="619741"/>
    <lineage>
        <taxon>Bacteria</taxon>
        <taxon>Bacillati</taxon>
        <taxon>Actinomycetota</taxon>
        <taxon>Actinomycetes</taxon>
        <taxon>Micromonosporales</taxon>
        <taxon>Micromonosporaceae</taxon>
        <taxon>Longispora</taxon>
    </lineage>
</organism>